<dbReference type="PANTHER" id="PTHR24223:SF415">
    <property type="entry name" value="FI20190P1"/>
    <property type="match status" value="1"/>
</dbReference>
<evidence type="ECO:0000313" key="5">
    <source>
        <dbReference type="Proteomes" id="UP000695022"/>
    </source>
</evidence>
<dbReference type="InterPro" id="IPR050173">
    <property type="entry name" value="ABC_transporter_C-like"/>
</dbReference>
<organism evidence="5 6">
    <name type="scientific">Priapulus caudatus</name>
    <name type="common">Priapulid worm</name>
    <dbReference type="NCBI Taxonomy" id="37621"/>
    <lineage>
        <taxon>Eukaryota</taxon>
        <taxon>Metazoa</taxon>
        <taxon>Ecdysozoa</taxon>
        <taxon>Scalidophora</taxon>
        <taxon>Priapulida</taxon>
        <taxon>Priapulimorpha</taxon>
        <taxon>Priapulimorphida</taxon>
        <taxon>Priapulidae</taxon>
        <taxon>Priapulus</taxon>
    </lineage>
</organism>
<gene>
    <name evidence="6" type="primary">LOC106819971</name>
</gene>
<dbReference type="SUPFAM" id="SSF52540">
    <property type="entry name" value="P-loop containing nucleoside triphosphate hydrolases"/>
    <property type="match status" value="1"/>
</dbReference>
<evidence type="ECO:0000256" key="3">
    <source>
        <dbReference type="SAM" id="MobiDB-lite"/>
    </source>
</evidence>
<dbReference type="Pfam" id="PF00005">
    <property type="entry name" value="ABC_tran"/>
    <property type="match status" value="1"/>
</dbReference>
<dbReference type="GeneID" id="106819971"/>
<feature type="region of interest" description="Disordered" evidence="3">
    <location>
        <begin position="27"/>
        <end position="51"/>
    </location>
</feature>
<evidence type="ECO:0000313" key="6">
    <source>
        <dbReference type="RefSeq" id="XP_014680021.1"/>
    </source>
</evidence>
<evidence type="ECO:0000256" key="2">
    <source>
        <dbReference type="ARBA" id="ARBA00022840"/>
    </source>
</evidence>
<reference evidence="6" key="1">
    <citation type="submission" date="2025-08" db="UniProtKB">
        <authorList>
            <consortium name="RefSeq"/>
        </authorList>
    </citation>
    <scope>IDENTIFICATION</scope>
</reference>
<dbReference type="PANTHER" id="PTHR24223">
    <property type="entry name" value="ATP-BINDING CASSETTE SUB-FAMILY C"/>
    <property type="match status" value="1"/>
</dbReference>
<dbReference type="Gene3D" id="3.40.50.300">
    <property type="entry name" value="P-loop containing nucleotide triphosphate hydrolases"/>
    <property type="match status" value="1"/>
</dbReference>
<keyword evidence="2" id="KW-0067">ATP-binding</keyword>
<evidence type="ECO:0000259" key="4">
    <source>
        <dbReference type="Pfam" id="PF00005"/>
    </source>
</evidence>
<accession>A0ABM1F6F0</accession>
<dbReference type="RefSeq" id="XP_014680021.1">
    <property type="nucleotide sequence ID" value="XM_014824535.1"/>
</dbReference>
<feature type="non-terminal residue" evidence="6">
    <location>
        <position position="119"/>
    </location>
</feature>
<sequence>MLILIMSELETNLVSIERVAEYATIPQEAPWRSDDGDELQPPPDEWPEKGEMEFEDYSLRYRSGLPLVLRKVTANIQGQEKIGICGRTGAGKSSLTLALFRLVEAAEGSIMIDGRNIAW</sequence>
<dbReference type="InterPro" id="IPR003439">
    <property type="entry name" value="ABC_transporter-like_ATP-bd"/>
</dbReference>
<dbReference type="Proteomes" id="UP000695022">
    <property type="component" value="Unplaced"/>
</dbReference>
<keyword evidence="5" id="KW-1185">Reference proteome</keyword>
<name>A0ABM1F6F0_PRICU</name>
<evidence type="ECO:0000256" key="1">
    <source>
        <dbReference type="ARBA" id="ARBA00022741"/>
    </source>
</evidence>
<protein>
    <submittedName>
        <fullName evidence="6">Canalicular multispecific organic anion transporter 2-like</fullName>
    </submittedName>
</protein>
<feature type="domain" description="ABC transporter" evidence="4">
    <location>
        <begin position="69"/>
        <end position="117"/>
    </location>
</feature>
<proteinExistence type="predicted"/>
<keyword evidence="1" id="KW-0547">Nucleotide-binding</keyword>
<dbReference type="InterPro" id="IPR027417">
    <property type="entry name" value="P-loop_NTPase"/>
</dbReference>